<evidence type="ECO:0000256" key="1">
    <source>
        <dbReference type="SAM" id="MobiDB-lite"/>
    </source>
</evidence>
<evidence type="ECO:0000259" key="2">
    <source>
        <dbReference type="PROSITE" id="PS50879"/>
    </source>
</evidence>
<dbReference type="Pfam" id="PF13456">
    <property type="entry name" value="RVT_3"/>
    <property type="match status" value="1"/>
</dbReference>
<gene>
    <name evidence="4" type="ORF">Sradi_3117700</name>
</gene>
<evidence type="ECO:0000259" key="3">
    <source>
        <dbReference type="PROSITE" id="PS50994"/>
    </source>
</evidence>
<dbReference type="EMBL" id="JACGWJ010000013">
    <property type="protein sequence ID" value="KAL0378122.1"/>
    <property type="molecule type" value="Genomic_DNA"/>
</dbReference>
<dbReference type="InterPro" id="IPR002156">
    <property type="entry name" value="RNaseH_domain"/>
</dbReference>
<comment type="caution">
    <text evidence="4">The sequence shown here is derived from an EMBL/GenBank/DDBJ whole genome shotgun (WGS) entry which is preliminary data.</text>
</comment>
<dbReference type="InterPro" id="IPR041588">
    <property type="entry name" value="Integrase_H2C2"/>
</dbReference>
<dbReference type="InterPro" id="IPR012337">
    <property type="entry name" value="RNaseH-like_sf"/>
</dbReference>
<dbReference type="Gene3D" id="3.30.420.10">
    <property type="entry name" value="Ribonuclease H-like superfamily/Ribonuclease H"/>
    <property type="match status" value="2"/>
</dbReference>
<evidence type="ECO:0000313" key="4">
    <source>
        <dbReference type="EMBL" id="KAL0378122.1"/>
    </source>
</evidence>
<reference evidence="4" key="1">
    <citation type="submission" date="2020-06" db="EMBL/GenBank/DDBJ databases">
        <authorList>
            <person name="Li T."/>
            <person name="Hu X."/>
            <person name="Zhang T."/>
            <person name="Song X."/>
            <person name="Zhang H."/>
            <person name="Dai N."/>
            <person name="Sheng W."/>
            <person name="Hou X."/>
            <person name="Wei L."/>
        </authorList>
    </citation>
    <scope>NUCLEOTIDE SEQUENCE</scope>
    <source>
        <strain evidence="4">G02</strain>
        <tissue evidence="4">Leaf</tissue>
    </source>
</reference>
<dbReference type="Pfam" id="PF00078">
    <property type="entry name" value="RVT_1"/>
    <property type="match status" value="1"/>
</dbReference>
<dbReference type="Gene3D" id="3.10.10.10">
    <property type="entry name" value="HIV Type 1 Reverse Transcriptase, subunit A, domain 1"/>
    <property type="match status" value="1"/>
</dbReference>
<name>A0AAW2RD33_SESRA</name>
<dbReference type="Pfam" id="PF00665">
    <property type="entry name" value="rve"/>
    <property type="match status" value="1"/>
</dbReference>
<dbReference type="PANTHER" id="PTHR48475">
    <property type="entry name" value="RIBONUCLEASE H"/>
    <property type="match status" value="1"/>
</dbReference>
<dbReference type="AlphaFoldDB" id="A0AAW2RD33"/>
<dbReference type="InterPro" id="IPR000477">
    <property type="entry name" value="RT_dom"/>
</dbReference>
<dbReference type="GO" id="GO:0004523">
    <property type="term" value="F:RNA-DNA hybrid ribonuclease activity"/>
    <property type="evidence" value="ECO:0007669"/>
    <property type="project" value="InterPro"/>
</dbReference>
<feature type="domain" description="RNase H type-1" evidence="2">
    <location>
        <begin position="379"/>
        <end position="508"/>
    </location>
</feature>
<dbReference type="CDD" id="cd01647">
    <property type="entry name" value="RT_LTR"/>
    <property type="match status" value="1"/>
</dbReference>
<dbReference type="InterPro" id="IPR001584">
    <property type="entry name" value="Integrase_cat-core"/>
</dbReference>
<accession>A0AAW2RD33</accession>
<feature type="domain" description="Integrase catalytic" evidence="3">
    <location>
        <begin position="584"/>
        <end position="691"/>
    </location>
</feature>
<dbReference type="GO" id="GO:0003676">
    <property type="term" value="F:nucleic acid binding"/>
    <property type="evidence" value="ECO:0007669"/>
    <property type="project" value="InterPro"/>
</dbReference>
<feature type="compositionally biased region" description="Basic and acidic residues" evidence="1">
    <location>
        <begin position="34"/>
        <end position="50"/>
    </location>
</feature>
<dbReference type="PROSITE" id="PS50879">
    <property type="entry name" value="RNASE_H_1"/>
    <property type="match status" value="1"/>
</dbReference>
<dbReference type="CDD" id="cd09279">
    <property type="entry name" value="RNase_HI_like"/>
    <property type="match status" value="1"/>
</dbReference>
<sequence length="784" mass="88436">MKLKFPTPDGVGEATGDERMARECYANTLKRSREKLGKNPMNEKGKRKLTEANYKAGDPPEDVSERTKTNRVEAVEELKIIDLSENGERTTKIGTSMRPSTEEQLIRFLKENQEVFAWTMTDLHGISPDVITHRLNVDPNAKPVKQKKRMFGVERSIAIKEEVDKLLEANYIRPVQYPEWLANVVLVPKPNGKWRLCIDFTDLNKACPKDPFPFHGLTFWLTPPQDAKCATYQRLVNHMFQSQIGRNMEVYIDDMLVKSVEEQDHIKDLVECFQILETFGMKLNPAKCTFGILPDRKVSPLLGNSSKKVTTLLPISPSDHFDEPPFETSVGKSELSGRMVKWAVELSEFGIEFRPRPAIKAQVLADFIVELAYDEASMSTPTWSLYVDGSSTSTGSGAGIVIESPQGDKFEYAIKLEYPSSNNEAEYEAFLAGGELALAAGAKKVIIYSDSQLVVNQVQGSYEARDEKMAKYFAKAKNLLEKFEEASVVQISRVNNSAADQLASWKEEIIRFLTDGIEPENQKDAKALRRKASRFVMIDGELYKRGFSQPFLKCLTPEEGNYVLREIHEGMCGNHLGGKALAGKSLRQGFFWPKMLQDAHELVRRCRSRARQPTGQRKFLIVAVDYFTKWVEAEALAKISEKEVIKFLWKNIICRFGIPRALISDNGTQFSGNKLKEWCKGLSIKQFFTSTATGESPFNLSYGTEAVAPAEIGELSWRVKHYDPNSNAQGMRMNLDLVEEAREKAAVRGAMYKARMAKAYNAKVKPRNFQVGDLVMRKAEASGQ</sequence>
<dbReference type="SUPFAM" id="SSF53098">
    <property type="entry name" value="Ribonuclease H-like"/>
    <property type="match status" value="2"/>
</dbReference>
<organism evidence="4">
    <name type="scientific">Sesamum radiatum</name>
    <name type="common">Black benniseed</name>
    <dbReference type="NCBI Taxonomy" id="300843"/>
    <lineage>
        <taxon>Eukaryota</taxon>
        <taxon>Viridiplantae</taxon>
        <taxon>Streptophyta</taxon>
        <taxon>Embryophyta</taxon>
        <taxon>Tracheophyta</taxon>
        <taxon>Spermatophyta</taxon>
        <taxon>Magnoliopsida</taxon>
        <taxon>eudicotyledons</taxon>
        <taxon>Gunneridae</taxon>
        <taxon>Pentapetalae</taxon>
        <taxon>asterids</taxon>
        <taxon>lamiids</taxon>
        <taxon>Lamiales</taxon>
        <taxon>Pedaliaceae</taxon>
        <taxon>Sesamum</taxon>
    </lineage>
</organism>
<dbReference type="SUPFAM" id="SSF56672">
    <property type="entry name" value="DNA/RNA polymerases"/>
    <property type="match status" value="1"/>
</dbReference>
<dbReference type="InterPro" id="IPR043502">
    <property type="entry name" value="DNA/RNA_pol_sf"/>
</dbReference>
<dbReference type="Pfam" id="PF17921">
    <property type="entry name" value="Integrase_H2C2"/>
    <property type="match status" value="1"/>
</dbReference>
<dbReference type="Gene3D" id="1.10.340.70">
    <property type="match status" value="1"/>
</dbReference>
<proteinExistence type="predicted"/>
<protein>
    <submittedName>
        <fullName evidence="4">Transposon Ty3-G Gag-Pol polyprotein</fullName>
    </submittedName>
</protein>
<dbReference type="GO" id="GO:0015074">
    <property type="term" value="P:DNA integration"/>
    <property type="evidence" value="ECO:0007669"/>
    <property type="project" value="InterPro"/>
</dbReference>
<dbReference type="PROSITE" id="PS50994">
    <property type="entry name" value="INTEGRASE"/>
    <property type="match status" value="1"/>
</dbReference>
<dbReference type="PANTHER" id="PTHR48475:SF2">
    <property type="entry name" value="RIBONUCLEASE H"/>
    <property type="match status" value="1"/>
</dbReference>
<feature type="region of interest" description="Disordered" evidence="1">
    <location>
        <begin position="31"/>
        <end position="69"/>
    </location>
</feature>
<dbReference type="InterPro" id="IPR036397">
    <property type="entry name" value="RNaseH_sf"/>
</dbReference>
<reference evidence="4" key="2">
    <citation type="journal article" date="2024" name="Plant">
        <title>Genomic evolution and insights into agronomic trait innovations of Sesamum species.</title>
        <authorList>
            <person name="Miao H."/>
            <person name="Wang L."/>
            <person name="Qu L."/>
            <person name="Liu H."/>
            <person name="Sun Y."/>
            <person name="Le M."/>
            <person name="Wang Q."/>
            <person name="Wei S."/>
            <person name="Zheng Y."/>
            <person name="Lin W."/>
            <person name="Duan Y."/>
            <person name="Cao H."/>
            <person name="Xiong S."/>
            <person name="Wang X."/>
            <person name="Wei L."/>
            <person name="Li C."/>
            <person name="Ma Q."/>
            <person name="Ju M."/>
            <person name="Zhao R."/>
            <person name="Li G."/>
            <person name="Mu C."/>
            <person name="Tian Q."/>
            <person name="Mei H."/>
            <person name="Zhang T."/>
            <person name="Gao T."/>
            <person name="Zhang H."/>
        </authorList>
    </citation>
    <scope>NUCLEOTIDE SEQUENCE</scope>
    <source>
        <strain evidence="4">G02</strain>
    </source>
</reference>